<accession>K0S9G4</accession>
<proteinExistence type="predicted"/>
<feature type="non-terminal residue" evidence="2">
    <location>
        <position position="1"/>
    </location>
</feature>
<dbReference type="AlphaFoldDB" id="K0S9G4"/>
<dbReference type="EMBL" id="AGNL01018647">
    <property type="protein sequence ID" value="EJK62753.1"/>
    <property type="molecule type" value="Genomic_DNA"/>
</dbReference>
<name>K0S9G4_THAOC</name>
<reference evidence="2 3" key="1">
    <citation type="journal article" date="2012" name="Genome Biol.">
        <title>Genome and low-iron response of an oceanic diatom adapted to chronic iron limitation.</title>
        <authorList>
            <person name="Lommer M."/>
            <person name="Specht M."/>
            <person name="Roy A.S."/>
            <person name="Kraemer L."/>
            <person name="Andreson R."/>
            <person name="Gutowska M.A."/>
            <person name="Wolf J."/>
            <person name="Bergner S.V."/>
            <person name="Schilhabel M.B."/>
            <person name="Klostermeier U.C."/>
            <person name="Beiko R.G."/>
            <person name="Rosenstiel P."/>
            <person name="Hippler M."/>
            <person name="Laroche J."/>
        </authorList>
    </citation>
    <scope>NUCLEOTIDE SEQUENCE [LARGE SCALE GENOMIC DNA]</scope>
    <source>
        <strain evidence="2 3">CCMP1005</strain>
    </source>
</reference>
<protein>
    <submittedName>
        <fullName evidence="2">Uncharacterized protein</fullName>
    </submittedName>
</protein>
<evidence type="ECO:0000313" key="2">
    <source>
        <dbReference type="EMBL" id="EJK62753.1"/>
    </source>
</evidence>
<dbReference type="Proteomes" id="UP000266841">
    <property type="component" value="Unassembled WGS sequence"/>
</dbReference>
<sequence length="112" mass="13136">PSQPYHLPHTLHIKAFITKPHSQFSPSFYLTRQRFAKCSTKAPRPPFKPCYLGLTYRCVRASRNFWCLKRDTRPRLTEKSDEQTPFFRGKPKARLPTGSRRESSRVNIRSAD</sequence>
<comment type="caution">
    <text evidence="2">The sequence shown here is derived from an EMBL/GenBank/DDBJ whole genome shotgun (WGS) entry which is preliminary data.</text>
</comment>
<evidence type="ECO:0000313" key="3">
    <source>
        <dbReference type="Proteomes" id="UP000266841"/>
    </source>
</evidence>
<organism evidence="2 3">
    <name type="scientific">Thalassiosira oceanica</name>
    <name type="common">Marine diatom</name>
    <dbReference type="NCBI Taxonomy" id="159749"/>
    <lineage>
        <taxon>Eukaryota</taxon>
        <taxon>Sar</taxon>
        <taxon>Stramenopiles</taxon>
        <taxon>Ochrophyta</taxon>
        <taxon>Bacillariophyta</taxon>
        <taxon>Coscinodiscophyceae</taxon>
        <taxon>Thalassiosirophycidae</taxon>
        <taxon>Thalassiosirales</taxon>
        <taxon>Thalassiosiraceae</taxon>
        <taxon>Thalassiosira</taxon>
    </lineage>
</organism>
<gene>
    <name evidence="2" type="ORF">THAOC_16620</name>
</gene>
<feature type="region of interest" description="Disordered" evidence="1">
    <location>
        <begin position="75"/>
        <end position="112"/>
    </location>
</feature>
<keyword evidence="3" id="KW-1185">Reference proteome</keyword>
<evidence type="ECO:0000256" key="1">
    <source>
        <dbReference type="SAM" id="MobiDB-lite"/>
    </source>
</evidence>